<protein>
    <submittedName>
        <fullName evidence="2">Uncharacterized protein</fullName>
    </submittedName>
</protein>
<proteinExistence type="predicted"/>
<keyword evidence="1" id="KW-0732">Signal</keyword>
<reference evidence="2" key="1">
    <citation type="submission" date="2021-07" db="EMBL/GenBank/DDBJ databases">
        <authorList>
            <person name="Durling M."/>
        </authorList>
    </citation>
    <scope>NUCLEOTIDE SEQUENCE</scope>
</reference>
<dbReference type="Proteomes" id="UP000701801">
    <property type="component" value="Unassembled WGS sequence"/>
</dbReference>
<dbReference type="EMBL" id="CAJVRM010000085">
    <property type="protein sequence ID" value="CAG8973973.1"/>
    <property type="molecule type" value="Genomic_DNA"/>
</dbReference>
<gene>
    <name evidence="2" type="ORF">HYALB_00010093</name>
</gene>
<comment type="caution">
    <text evidence="2">The sequence shown here is derived from an EMBL/GenBank/DDBJ whole genome shotgun (WGS) entry which is preliminary data.</text>
</comment>
<feature type="signal peptide" evidence="1">
    <location>
        <begin position="1"/>
        <end position="17"/>
    </location>
</feature>
<dbReference type="OrthoDB" id="3508922at2759"/>
<accession>A0A9N9LH71</accession>
<organism evidence="2 3">
    <name type="scientific">Hymenoscyphus albidus</name>
    <dbReference type="NCBI Taxonomy" id="595503"/>
    <lineage>
        <taxon>Eukaryota</taxon>
        <taxon>Fungi</taxon>
        <taxon>Dikarya</taxon>
        <taxon>Ascomycota</taxon>
        <taxon>Pezizomycotina</taxon>
        <taxon>Leotiomycetes</taxon>
        <taxon>Helotiales</taxon>
        <taxon>Helotiaceae</taxon>
        <taxon>Hymenoscyphus</taxon>
    </lineage>
</organism>
<evidence type="ECO:0000313" key="2">
    <source>
        <dbReference type="EMBL" id="CAG8973973.1"/>
    </source>
</evidence>
<evidence type="ECO:0000313" key="3">
    <source>
        <dbReference type="Proteomes" id="UP000701801"/>
    </source>
</evidence>
<evidence type="ECO:0000256" key="1">
    <source>
        <dbReference type="SAM" id="SignalP"/>
    </source>
</evidence>
<sequence>MLFNFLLVASLLSSVSSVPVAAPQGDPAPFPDDGIYRWAVTELDAKCSASVCSYRFVLTGFEFKVVGGSFARPFEASCKADEAASLSLTACQLRDSGDSTRKVAARIMSLPRDGAKNVQIQASYEFLDTSTLRNFTSAGTEVTIPKPPRSFNIDNIKEETKQV</sequence>
<keyword evidence="3" id="KW-1185">Reference proteome</keyword>
<name>A0A9N9LH71_9HELO</name>
<feature type="chain" id="PRO_5040305267" evidence="1">
    <location>
        <begin position="18"/>
        <end position="163"/>
    </location>
</feature>
<dbReference type="AlphaFoldDB" id="A0A9N9LH71"/>